<keyword evidence="3" id="KW-0862">Zinc</keyword>
<dbReference type="GO" id="GO:0008270">
    <property type="term" value="F:zinc ion binding"/>
    <property type="evidence" value="ECO:0007669"/>
    <property type="project" value="UniProtKB-KW"/>
</dbReference>
<organism evidence="9">
    <name type="scientific">Schizophyllum commune (strain H4-8 / FGSC 9210)</name>
    <name type="common">Split gill fungus</name>
    <dbReference type="NCBI Taxonomy" id="578458"/>
    <lineage>
        <taxon>Eukaryota</taxon>
        <taxon>Fungi</taxon>
        <taxon>Dikarya</taxon>
        <taxon>Basidiomycota</taxon>
        <taxon>Agaricomycotina</taxon>
        <taxon>Agaricomycetes</taxon>
        <taxon>Agaricomycetidae</taxon>
        <taxon>Agaricales</taxon>
        <taxon>Schizophyllaceae</taxon>
        <taxon>Schizophyllum</taxon>
    </lineage>
</organism>
<keyword evidence="1" id="KW-0479">Metal-binding</keyword>
<keyword evidence="6" id="KW-0472">Membrane</keyword>
<accession>D8Q6P9</accession>
<feature type="region of interest" description="Disordered" evidence="5">
    <location>
        <begin position="261"/>
        <end position="290"/>
    </location>
</feature>
<evidence type="ECO:0000313" key="9">
    <source>
        <dbReference type="Proteomes" id="UP000007431"/>
    </source>
</evidence>
<proteinExistence type="predicted"/>
<dbReference type="PANTHER" id="PTHR40465:SF1">
    <property type="entry name" value="DUF6534 DOMAIN-CONTAINING PROTEIN"/>
    <property type="match status" value="1"/>
</dbReference>
<evidence type="ECO:0000256" key="2">
    <source>
        <dbReference type="ARBA" id="ARBA00022771"/>
    </source>
</evidence>
<sequence length="1349" mass="152002">MPPRGPATEGSDEATLVLGPAVIAILLNVLLGGVTLLQATHYFCGKYGDKWPVILLVCWVTLVDIADTICAGNLMWYYTVDTYVNNALALLAPWQYHATAISSSMISVPVQHFLGWRMYQFSHSKILFGLVSGLSLGQGFLMIFVSASFIATPYPHEDAARLMPMFIVSYALALANELIITSNLLYHFYQHRTGMKNTDLVMTKLSSIVVETAVPVTTCSILAGVSVSLNARRNIRTQLMSESDSFNRFQFTQSAHFEFRRPGTPESQTSTIHHHHDRSGSDHSDATAVPSTPQSATFLIPHSNRYCIGLLIYPVVIQEAYSSGRSLTQLTVNPTLSRVNFSPMSRYTHVEQALLSLRTELHRVFREARAGGFPSIAKARSIINRGIAFSVLQKGPLHAPSDLPYTDEYYGVVNSSLNAYKLWSEVSIRLQLPTFGDDSPISLEMVFRWIDFVHPMYNRPPPVQNRTNHGSFIYQCISKLLISIIRSDEDRVLSAMRTQPRWLCLALDLWLNCSRYLRELTPQDPGETCITLTWNTDRICERFSEAGGEMSQILNTELLGLVDNQPRALLRKLATLTEYIASLEHIQNSAWLLVWNLHFHLAVTITRLPGFSGLLAPRALFPAIDAGARQCMEHRTSDLRVGMGYALDFLAILCTRADDNRNLIRAIEADLLELLSDVRDGDDRPGASYYALLNQIEACLVLPSVLRMFHDVYGELLQDEEDCYIDELSPDLGFAYRRHWEYYQKFRTERNWKRTLCCHNTTSAQHESLVRACPCGEAFYCSTRCQREHWKATHRRECRWKDGVWGLENRITLQDALFIIETVQGMLVAHHEDFLLERAQLPSRKVEVEGKTEGEENGRPKQLVFVIYLTEAPEEGDWDFAYAAEERDAPGDVREDIALVEVEFRLGAMSSEPISEEEMRLVAATFAEAGLTELSDLQIALVTLIQGTSAGAIMSISSIFAGLSSAKPEVFLSSLRPNPRAMVLLLDIWLHHPSYMGVARVGRVEVAGALFLAVKSALEGFIGGGHEDIRAMFFTELRVLVGRRRHFLASIADQTRFLVVIGAISSKWTWIWTMQLLVAHLVTQSPEFYGVLVPRSFFRSIIGCVQSLLNGCTTQDEGLRGVVEKAGELMFDLLARTQDTRNTRRAIEAGLFSFLRASDAVFEARVKSVEALKTYLADCAVLPSILRTLAKVNNELVQETPQSELNGRFGRLFYNARWQWKWYVRLKEDNPWIRNMPCENLLKEDHQQQKRISDGVWGLDDPSHPTEKGLTRVLHIDLRSAPEPGTDFTFSVDTQRMQNEPGGPGSKVYIGVILSVAGKYPHLMLPMGYDMKFFPVNRYVPSPASMEIH</sequence>
<evidence type="ECO:0000256" key="5">
    <source>
        <dbReference type="SAM" id="MobiDB-lite"/>
    </source>
</evidence>
<dbReference type="SUPFAM" id="SSF144232">
    <property type="entry name" value="HIT/MYND zinc finger-like"/>
    <property type="match status" value="1"/>
</dbReference>
<dbReference type="Gene3D" id="6.10.140.2220">
    <property type="match status" value="1"/>
</dbReference>
<name>D8Q6P9_SCHCM</name>
<evidence type="ECO:0000256" key="6">
    <source>
        <dbReference type="SAM" id="Phobius"/>
    </source>
</evidence>
<reference evidence="8 9" key="1">
    <citation type="journal article" date="2010" name="Nat. Biotechnol.">
        <title>Genome sequence of the model mushroom Schizophyllum commune.</title>
        <authorList>
            <person name="Ohm R.A."/>
            <person name="de Jong J.F."/>
            <person name="Lugones L.G."/>
            <person name="Aerts A."/>
            <person name="Kothe E."/>
            <person name="Stajich J.E."/>
            <person name="de Vries R.P."/>
            <person name="Record E."/>
            <person name="Levasseur A."/>
            <person name="Baker S.E."/>
            <person name="Bartholomew K.A."/>
            <person name="Coutinho P.M."/>
            <person name="Erdmann S."/>
            <person name="Fowler T.J."/>
            <person name="Gathman A.C."/>
            <person name="Lombard V."/>
            <person name="Henrissat B."/>
            <person name="Knabe N."/>
            <person name="Kuees U."/>
            <person name="Lilly W.W."/>
            <person name="Lindquist E."/>
            <person name="Lucas S."/>
            <person name="Magnuson J.K."/>
            <person name="Piumi F."/>
            <person name="Raudaskoski M."/>
            <person name="Salamov A."/>
            <person name="Schmutz J."/>
            <person name="Schwarze F.W.M.R."/>
            <person name="vanKuyk P.A."/>
            <person name="Horton J.S."/>
            <person name="Grigoriev I.V."/>
            <person name="Woesten H.A.B."/>
        </authorList>
    </citation>
    <scope>NUCLEOTIDE SEQUENCE [LARGE SCALE GENOMIC DNA]</scope>
    <source>
        <strain evidence="9">H4-8 / FGSC 9210</strain>
    </source>
</reference>
<dbReference type="PROSITE" id="PS50865">
    <property type="entry name" value="ZF_MYND_2"/>
    <property type="match status" value="1"/>
</dbReference>
<keyword evidence="6" id="KW-0812">Transmembrane</keyword>
<feature type="transmembrane region" description="Helical" evidence="6">
    <location>
        <begin position="96"/>
        <end position="114"/>
    </location>
</feature>
<dbReference type="PANTHER" id="PTHR40465">
    <property type="entry name" value="CHROMOSOME 1, WHOLE GENOME SHOTGUN SEQUENCE"/>
    <property type="match status" value="1"/>
</dbReference>
<evidence type="ECO:0000256" key="3">
    <source>
        <dbReference type="ARBA" id="ARBA00022833"/>
    </source>
</evidence>
<protein>
    <recommendedName>
        <fullName evidence="7">MYND-type domain-containing protein</fullName>
    </recommendedName>
</protein>
<dbReference type="eggNOG" id="ENOG502S3SS">
    <property type="taxonomic scope" value="Eukaryota"/>
</dbReference>
<feature type="transmembrane region" description="Helical" evidence="6">
    <location>
        <begin position="207"/>
        <end position="229"/>
    </location>
</feature>
<feature type="transmembrane region" description="Helical" evidence="6">
    <location>
        <begin position="162"/>
        <end position="186"/>
    </location>
</feature>
<keyword evidence="9" id="KW-1185">Reference proteome</keyword>
<evidence type="ECO:0000259" key="7">
    <source>
        <dbReference type="PROSITE" id="PS50865"/>
    </source>
</evidence>
<feature type="domain" description="MYND-type" evidence="7">
    <location>
        <begin position="758"/>
        <end position="798"/>
    </location>
</feature>
<dbReference type="EMBL" id="GL377307">
    <property type="protein sequence ID" value="EFI96277.1"/>
    <property type="molecule type" value="Genomic_DNA"/>
</dbReference>
<dbReference type="Proteomes" id="UP000007431">
    <property type="component" value="Unassembled WGS sequence"/>
</dbReference>
<dbReference type="VEuPathDB" id="FungiDB:SCHCODRAFT_01172655"/>
<evidence type="ECO:0000256" key="1">
    <source>
        <dbReference type="ARBA" id="ARBA00022723"/>
    </source>
</evidence>
<evidence type="ECO:0000313" key="8">
    <source>
        <dbReference type="EMBL" id="EFI96277.1"/>
    </source>
</evidence>
<feature type="transmembrane region" description="Helical" evidence="6">
    <location>
        <begin position="126"/>
        <end position="150"/>
    </location>
</feature>
<feature type="transmembrane region" description="Helical" evidence="6">
    <location>
        <begin position="16"/>
        <end position="39"/>
    </location>
</feature>
<keyword evidence="2 4" id="KW-0863">Zinc-finger</keyword>
<dbReference type="InParanoid" id="D8Q6P9"/>
<evidence type="ECO:0000256" key="4">
    <source>
        <dbReference type="PROSITE-ProRule" id="PRU00134"/>
    </source>
</evidence>
<dbReference type="Pfam" id="PF01753">
    <property type="entry name" value="zf-MYND"/>
    <property type="match status" value="1"/>
</dbReference>
<feature type="transmembrane region" description="Helical" evidence="6">
    <location>
        <begin position="51"/>
        <end position="76"/>
    </location>
</feature>
<keyword evidence="6" id="KW-1133">Transmembrane helix</keyword>
<gene>
    <name evidence="8" type="ORF">SCHCODRAFT_257320</name>
</gene>
<dbReference type="HOGENOM" id="CLU_257816_0_0_1"/>
<dbReference type="InterPro" id="IPR002893">
    <property type="entry name" value="Znf_MYND"/>
</dbReference>